<dbReference type="AlphaFoldDB" id="A0A098TK05"/>
<dbReference type="GO" id="GO:0051607">
    <property type="term" value="P:defense response to virus"/>
    <property type="evidence" value="ECO:0007669"/>
    <property type="project" value="UniProtKB-KW"/>
</dbReference>
<evidence type="ECO:0000313" key="3">
    <source>
        <dbReference type="Proteomes" id="UP000030170"/>
    </source>
</evidence>
<reference evidence="2 3" key="1">
    <citation type="journal article" date="2014" name="Mol. Ecol.">
        <title>Evolution of Synechococcus.</title>
        <authorList>
            <person name="Dvorak P."/>
            <person name="Casamatta D."/>
            <person name="Hasler P."/>
            <person name="Poulickova A."/>
            <person name="Ondrej V."/>
            <person name="Sanges R."/>
        </authorList>
    </citation>
    <scope>NUCLEOTIDE SEQUENCE [LARGE SCALE GENOMIC DNA]</scope>
    <source>
        <strain evidence="2 3">CAUP A 1101</strain>
    </source>
</reference>
<dbReference type="Pfam" id="PF09704">
    <property type="entry name" value="Cas_Cas5d"/>
    <property type="match status" value="1"/>
</dbReference>
<dbReference type="RefSeq" id="WP_036533198.1">
    <property type="nucleotide sequence ID" value="NZ_JJML01000021.1"/>
</dbReference>
<dbReference type="InterPro" id="IPR013415">
    <property type="entry name" value="Cas5_Cmx5_DevS"/>
</dbReference>
<sequence length="225" mass="25447">MIALHVEVPYASFRKSYARSLAETYPFPPPATVYGMLLSLVGEYFRARHAGVQLAFAYACQPKIATTLRKLSRYKYGVASKQSKLGNAPDFIETLCGIEFLCWIDSSKEEGNISLESRVIEAIDTPERIERTGVVSLGLSDDAVNDISLIGDLLKLNQQYKQHNEDFSGWHWLIPQENGQIELPVWVDHVGSLHTRWQRYQFDHSPSMIDGEPEASKFTLIADPR</sequence>
<keyword evidence="1" id="KW-0051">Antiviral defense</keyword>
<comment type="caution">
    <text evidence="2">The sequence shown here is derived from an EMBL/GenBank/DDBJ whole genome shotgun (WGS) entry which is preliminary data.</text>
</comment>
<evidence type="ECO:0000313" key="2">
    <source>
        <dbReference type="EMBL" id="KGF72639.1"/>
    </source>
</evidence>
<dbReference type="NCBIfam" id="TIGR02586">
    <property type="entry name" value="cas5_cmx5_devS"/>
    <property type="match status" value="1"/>
</dbReference>
<proteinExistence type="predicted"/>
<protein>
    <submittedName>
        <fullName evidence="2">CRISPR-associated protein DevS</fullName>
    </submittedName>
</protein>
<dbReference type="InterPro" id="IPR021124">
    <property type="entry name" value="CRISPR-assoc_prot_Cas5"/>
</dbReference>
<organism evidence="2 3">
    <name type="scientific">Neosynechococcus sphagnicola sy1</name>
    <dbReference type="NCBI Taxonomy" id="1497020"/>
    <lineage>
        <taxon>Bacteria</taxon>
        <taxon>Bacillati</taxon>
        <taxon>Cyanobacteriota</taxon>
        <taxon>Cyanophyceae</taxon>
        <taxon>Neosynechococcales</taxon>
        <taxon>Neosynechococcaceae</taxon>
        <taxon>Neosynechococcus</taxon>
    </lineage>
</organism>
<dbReference type="OrthoDB" id="344955at2"/>
<dbReference type="EMBL" id="JJML01000021">
    <property type="protein sequence ID" value="KGF72639.1"/>
    <property type="molecule type" value="Genomic_DNA"/>
</dbReference>
<dbReference type="NCBIfam" id="TIGR02593">
    <property type="entry name" value="CRISPR_cas5"/>
    <property type="match status" value="1"/>
</dbReference>
<accession>A0A098TK05</accession>
<gene>
    <name evidence="2" type="ORF">DO97_06825</name>
</gene>
<dbReference type="GO" id="GO:0043571">
    <property type="term" value="P:maintenance of CRISPR repeat elements"/>
    <property type="evidence" value="ECO:0007669"/>
    <property type="project" value="InterPro"/>
</dbReference>
<dbReference type="InterPro" id="IPR013422">
    <property type="entry name" value="CRISPR-assoc_prot_Cas5_N"/>
</dbReference>
<dbReference type="Proteomes" id="UP000030170">
    <property type="component" value="Unassembled WGS sequence"/>
</dbReference>
<evidence type="ECO:0000256" key="1">
    <source>
        <dbReference type="ARBA" id="ARBA00023118"/>
    </source>
</evidence>
<dbReference type="STRING" id="1497020.DO97_06825"/>
<keyword evidence="3" id="KW-1185">Reference proteome</keyword>
<name>A0A098TK05_9CYAN</name>